<name>A0A8H3AIZ0_9AGAM</name>
<feature type="compositionally biased region" description="Polar residues" evidence="1">
    <location>
        <begin position="63"/>
        <end position="78"/>
    </location>
</feature>
<comment type="caution">
    <text evidence="2">The sequence shown here is derived from an EMBL/GenBank/DDBJ whole genome shotgun (WGS) entry which is preliminary data.</text>
</comment>
<feature type="compositionally biased region" description="Basic and acidic residues" evidence="1">
    <location>
        <begin position="109"/>
        <end position="120"/>
    </location>
</feature>
<feature type="compositionally biased region" description="Low complexity" evidence="1">
    <location>
        <begin position="434"/>
        <end position="452"/>
    </location>
</feature>
<feature type="compositionally biased region" description="Pro residues" evidence="1">
    <location>
        <begin position="1400"/>
        <end position="1409"/>
    </location>
</feature>
<feature type="region of interest" description="Disordered" evidence="1">
    <location>
        <begin position="857"/>
        <end position="898"/>
    </location>
</feature>
<evidence type="ECO:0000313" key="3">
    <source>
        <dbReference type="Proteomes" id="UP000663888"/>
    </source>
</evidence>
<feature type="compositionally biased region" description="Pro residues" evidence="1">
    <location>
        <begin position="1343"/>
        <end position="1355"/>
    </location>
</feature>
<feature type="region of interest" description="Disordered" evidence="1">
    <location>
        <begin position="1"/>
        <end position="24"/>
    </location>
</feature>
<feature type="compositionally biased region" description="Basic residues" evidence="1">
    <location>
        <begin position="1371"/>
        <end position="1386"/>
    </location>
</feature>
<evidence type="ECO:0000256" key="1">
    <source>
        <dbReference type="SAM" id="MobiDB-lite"/>
    </source>
</evidence>
<feature type="compositionally biased region" description="Low complexity" evidence="1">
    <location>
        <begin position="390"/>
        <end position="410"/>
    </location>
</feature>
<evidence type="ECO:0000313" key="2">
    <source>
        <dbReference type="EMBL" id="CAE6423752.1"/>
    </source>
</evidence>
<feature type="compositionally biased region" description="Basic and acidic residues" evidence="1">
    <location>
        <begin position="1425"/>
        <end position="1435"/>
    </location>
</feature>
<feature type="region of interest" description="Disordered" evidence="1">
    <location>
        <begin position="543"/>
        <end position="603"/>
    </location>
</feature>
<feature type="compositionally biased region" description="Polar residues" evidence="1">
    <location>
        <begin position="575"/>
        <end position="596"/>
    </location>
</feature>
<feature type="compositionally biased region" description="Polar residues" evidence="1">
    <location>
        <begin position="423"/>
        <end position="433"/>
    </location>
</feature>
<feature type="compositionally biased region" description="Polar residues" evidence="1">
    <location>
        <begin position="180"/>
        <end position="200"/>
    </location>
</feature>
<reference evidence="2" key="1">
    <citation type="submission" date="2021-01" db="EMBL/GenBank/DDBJ databases">
        <authorList>
            <person name="Kaushik A."/>
        </authorList>
    </citation>
    <scope>NUCLEOTIDE SEQUENCE</scope>
    <source>
        <strain evidence="2">AG4-R118</strain>
    </source>
</reference>
<protein>
    <submittedName>
        <fullName evidence="2">Uncharacterized protein</fullName>
    </submittedName>
</protein>
<proteinExistence type="predicted"/>
<accession>A0A8H3AIZ0</accession>
<feature type="compositionally biased region" description="Low complexity" evidence="1">
    <location>
        <begin position="1356"/>
        <end position="1370"/>
    </location>
</feature>
<feature type="compositionally biased region" description="Low complexity" evidence="1">
    <location>
        <begin position="133"/>
        <end position="154"/>
    </location>
</feature>
<feature type="compositionally biased region" description="Basic and acidic residues" evidence="1">
    <location>
        <begin position="1"/>
        <end position="15"/>
    </location>
</feature>
<feature type="compositionally biased region" description="Pro residues" evidence="1">
    <location>
        <begin position="1469"/>
        <end position="1478"/>
    </location>
</feature>
<dbReference type="Proteomes" id="UP000663888">
    <property type="component" value="Unassembled WGS sequence"/>
</dbReference>
<gene>
    <name evidence="2" type="ORF">RDB_LOCUS25886</name>
</gene>
<feature type="region of interest" description="Disordered" evidence="1">
    <location>
        <begin position="306"/>
        <end position="457"/>
    </location>
</feature>
<feature type="compositionally biased region" description="Basic and acidic residues" evidence="1">
    <location>
        <begin position="162"/>
        <end position="178"/>
    </location>
</feature>
<feature type="compositionally biased region" description="Basic residues" evidence="1">
    <location>
        <begin position="1450"/>
        <end position="1464"/>
    </location>
</feature>
<feature type="region of interest" description="Disordered" evidence="1">
    <location>
        <begin position="63"/>
        <end position="121"/>
    </location>
</feature>
<feature type="compositionally biased region" description="Polar residues" evidence="1">
    <location>
        <begin position="858"/>
        <end position="878"/>
    </location>
</feature>
<organism evidence="2 3">
    <name type="scientific">Rhizoctonia solani</name>
    <dbReference type="NCBI Taxonomy" id="456999"/>
    <lineage>
        <taxon>Eukaryota</taxon>
        <taxon>Fungi</taxon>
        <taxon>Dikarya</taxon>
        <taxon>Basidiomycota</taxon>
        <taxon>Agaricomycotina</taxon>
        <taxon>Agaricomycetes</taxon>
        <taxon>Cantharellales</taxon>
        <taxon>Ceratobasidiaceae</taxon>
        <taxon>Rhizoctonia</taxon>
    </lineage>
</organism>
<feature type="region of interest" description="Disordered" evidence="1">
    <location>
        <begin position="1303"/>
        <end position="1478"/>
    </location>
</feature>
<feature type="region of interest" description="Disordered" evidence="1">
    <location>
        <begin position="133"/>
        <end position="202"/>
    </location>
</feature>
<sequence length="1478" mass="159256">MYTPTRSRDSVDEPIQKYTPSKRGQAALDALALGYDVQLPECSFALLPRTSVSEQTLGSFISTGAQQSEQLPRSTSFADSHRHTGSGPRQHRNRGSDIPDKKRLGRQARSPDSDGRRSITNEDWILDFSTSQYSTTTTTGGSSSRASNSSYQPSTSQYVLDSPRHTIRPDDSTYRENLEISMTSSHTPRSIASTSHQTSPVRRHPAIIHQTPLSQTASGSHSQNKANTLIPAASLAYDNEDLGRLPATRLATRSYPSRSSPLQSMTPLPEASRMERSLDAYFSPRNEEYQTNIQHLGGSAQYARIHSGTSGTRSQPYGARPQPLRSPAWSASGARNSPVDHVTRQLPESEVFYGDSGPPRPYHHHSTSEPPVPVTSARRNSRPQAGSQRPQLTPSSMLSPLPPSGASSTSGQYPSSKPRLRVSTHSIPGSSTQPLRSAPLPSTSASSRTTPSFHDEDEAFKVYPERAAVSRMETLLMLSACRAEALGSKLGGIVGYPATGGVVVSSAGHVPSGYPGPSPQMGVYSYQNLAHPNLLGLSDTKAQAPHEAPRDMGLRGGTVISAQERSPTNRRPRQRSGSMGPSFADSSNRQKGYNNSYRHRQRSTSVIVQGLSPDAVKKLRMYEQLKNQEKGRPESLREIVGCTAKYRVYGARTRKNIAPDPSKAPISPIQVPLPPSRVASPIIPREEAPFAPPVAKSPDLPSPRHVPLPLSPPGSPTVYTQANRPSPIVSSLISSDSFTRYCASQGIESPRPIRTRQNTCSGRVIPTLRLISSPDRIDPQSETNTSQADPIEKTQGALEVATTLLDERASLKAEGLKLDPQLERILTPTPPPAFWSPPPHSAVIRTSAPLPLLPAANVSASSPTSRAASIPLPTTRTASAPPLRPMSVPPSDDSLRVGDSDDVRRVWSCQPATADLPPVKSFAGDWRQSMVIELSDEEEEEEEEETTDTDFSELEDEVLDNCQVLDVSEIVVEENLIALPDPKSNSINDARMGAASQGKPAERRVMSKGVVSSGVVSGVNAVEAVQHALVKLAMDNAEVAHSRRALQTRPKRPAAPMRAGSMTAAYPTMNQPFSRHSLDAERPRELNTPHTLPNQYLSATPRAYRTPNLPVYPHPPANLTLESLRSGLELRAAASASAVEEAVRARSASPSFPPQDGLMPAPRPSPGFVLPPRLQRLHSAHPSRATPSLPTPRLEIPTLPTPRLDIASLQQRHPSYDSPLQPPSPAATLYPGTFNVPQYHMLPRQYPTSPLTQARSQAVSNASTPKLEQIALAPRVSNVPEAWTSSNRGQLANIVVDTRPVAPAPATAPLSRNHGERKRQTRRSAEAVLSNSQDSKATKAAPAPIPSVPPAPEPAPSVSTSTLSATSSPKSKQKGGRKRWSKHRKNPASGQNKTATEPAPSTPVVPPPKSNERTPIPKKTSVPPPKKDPAPKPKNDPPPTPKDGSSSTPKPKRKYKPPKKHKSAKPGATPAPAPAVTS</sequence>
<dbReference type="EMBL" id="CAJMWX010000699">
    <property type="protein sequence ID" value="CAE6423752.1"/>
    <property type="molecule type" value="Genomic_DNA"/>
</dbReference>